<organism evidence="1 2">
    <name type="scientific">Lishizhenia tianjinensis</name>
    <dbReference type="NCBI Taxonomy" id="477690"/>
    <lineage>
        <taxon>Bacteria</taxon>
        <taxon>Pseudomonadati</taxon>
        <taxon>Bacteroidota</taxon>
        <taxon>Flavobacteriia</taxon>
        <taxon>Flavobacteriales</taxon>
        <taxon>Crocinitomicaceae</taxon>
        <taxon>Lishizhenia</taxon>
    </lineage>
</organism>
<dbReference type="RefSeq" id="WP_090245466.1">
    <property type="nucleotide sequence ID" value="NZ_FPAS01000001.1"/>
</dbReference>
<sequence>MSHLDYNLDEVLHELLSFLLVLKENENQGIKGDESLLRFKNDEGFRLELLKFLEAQFFIEEELDFYFLSIEYYEYSEHQLWSKLETDWFHTNFEDYKYLKEYHQHQVLLVNAENAEYELDDDEERVQVFQPEKRKSTFSKIFLLLLPLIIPMYLIQRSQDRRQEEYFYPRSNSPVYEIKSNGLELNEEQIRLMIDTIRKIENL</sequence>
<accession>A0A1I6XK63</accession>
<reference evidence="1 2" key="1">
    <citation type="submission" date="2016-10" db="EMBL/GenBank/DDBJ databases">
        <authorList>
            <person name="de Groot N.N."/>
        </authorList>
    </citation>
    <scope>NUCLEOTIDE SEQUENCE [LARGE SCALE GENOMIC DNA]</scope>
    <source>
        <strain evidence="1 2">CGMCC 1.7005</strain>
    </source>
</reference>
<evidence type="ECO:0000313" key="2">
    <source>
        <dbReference type="Proteomes" id="UP000236454"/>
    </source>
</evidence>
<dbReference type="EMBL" id="FPAS01000001">
    <property type="protein sequence ID" value="SFT38487.1"/>
    <property type="molecule type" value="Genomic_DNA"/>
</dbReference>
<proteinExistence type="predicted"/>
<dbReference type="AlphaFoldDB" id="A0A1I6XK63"/>
<name>A0A1I6XK63_9FLAO</name>
<evidence type="ECO:0000313" key="1">
    <source>
        <dbReference type="EMBL" id="SFT38487.1"/>
    </source>
</evidence>
<dbReference type="Proteomes" id="UP000236454">
    <property type="component" value="Unassembled WGS sequence"/>
</dbReference>
<gene>
    <name evidence="1" type="ORF">SAMN05216474_0255</name>
</gene>
<keyword evidence="2" id="KW-1185">Reference proteome</keyword>
<protein>
    <submittedName>
        <fullName evidence="1">Uncharacterized protein</fullName>
    </submittedName>
</protein>